<name>A0ABC9TJK3_ENTFL</name>
<feature type="compositionally biased region" description="Basic and acidic residues" evidence="1">
    <location>
        <begin position="1"/>
        <end position="27"/>
    </location>
</feature>
<evidence type="ECO:0000313" key="2">
    <source>
        <dbReference type="EMBL" id="EPI08259.1"/>
    </source>
</evidence>
<evidence type="ECO:0000313" key="3">
    <source>
        <dbReference type="Proteomes" id="UP000015750"/>
    </source>
</evidence>
<proteinExistence type="predicted"/>
<gene>
    <name evidence="2" type="ORF">D358_01690</name>
</gene>
<feature type="region of interest" description="Disordered" evidence="1">
    <location>
        <begin position="1"/>
        <end position="37"/>
    </location>
</feature>
<reference evidence="2 3" key="1">
    <citation type="submission" date="2013-06" db="EMBL/GenBank/DDBJ databases">
        <authorList>
            <person name="Weinstock G."/>
            <person name="Sodergren E."/>
            <person name="Lobos E.A."/>
            <person name="Fulton L."/>
            <person name="Fulton R."/>
            <person name="Courtney L."/>
            <person name="Fronick C."/>
            <person name="O'Laughlin M."/>
            <person name="Godfrey J."/>
            <person name="Wilson R.M."/>
            <person name="Miner T."/>
            <person name="Farmer C."/>
            <person name="Delehaunty K."/>
            <person name="Cordes M."/>
            <person name="Minx P."/>
            <person name="Tomlinson C."/>
            <person name="Chen J."/>
            <person name="Wollam A."/>
            <person name="Pepin K.H."/>
            <person name="Bhonagiri V."/>
            <person name="Zhang X."/>
            <person name="Warren W."/>
            <person name="Mitreva M."/>
            <person name="Mardis E.R."/>
            <person name="Wilson R.K."/>
        </authorList>
    </citation>
    <scope>NUCLEOTIDE SEQUENCE [LARGE SCALE GENOMIC DNA]</scope>
    <source>
        <strain evidence="2 3">RP2S-4</strain>
    </source>
</reference>
<protein>
    <submittedName>
        <fullName evidence="2">Uncharacterized protein</fullName>
    </submittedName>
</protein>
<dbReference type="Proteomes" id="UP000015750">
    <property type="component" value="Unassembled WGS sequence"/>
</dbReference>
<evidence type="ECO:0000256" key="1">
    <source>
        <dbReference type="SAM" id="MobiDB-lite"/>
    </source>
</evidence>
<accession>A0ABC9TJK3</accession>
<organism evidence="2 3">
    <name type="scientific">Enterococcus faecalis RP2S-4</name>
    <dbReference type="NCBI Taxonomy" id="1244145"/>
    <lineage>
        <taxon>Bacteria</taxon>
        <taxon>Bacillati</taxon>
        <taxon>Bacillota</taxon>
        <taxon>Bacilli</taxon>
        <taxon>Lactobacillales</taxon>
        <taxon>Enterococcaceae</taxon>
        <taxon>Enterococcus</taxon>
    </lineage>
</organism>
<dbReference type="AlphaFoldDB" id="A0ABC9TJK3"/>
<comment type="caution">
    <text evidence="2">The sequence shown here is derived from an EMBL/GenBank/DDBJ whole genome shotgun (WGS) entry which is preliminary data.</text>
</comment>
<sequence length="163" mass="19202">MNKSAEKEEEQKPEKEAVSMESEKENSSSRTIPADFQRQLDELEEEIYRRFMSRQLEDTDGNQAVPKITIEKRQLEAQMFEAKAFSQSFKQVQKKKAGDVRICNQLSCMKLEKGLDKFLDEVTEYVEKRTLFNKKVRCPLPVIRELEGYGQLNQYMQKILDCY</sequence>
<dbReference type="EMBL" id="ATIR01000049">
    <property type="protein sequence ID" value="EPI08259.1"/>
    <property type="molecule type" value="Genomic_DNA"/>
</dbReference>